<dbReference type="Pfam" id="PF01467">
    <property type="entry name" value="CTP_transf_like"/>
    <property type="match status" value="1"/>
</dbReference>
<keyword evidence="1" id="KW-0808">Transferase</keyword>
<dbReference type="GO" id="GO:0016779">
    <property type="term" value="F:nucleotidyltransferase activity"/>
    <property type="evidence" value="ECO:0007669"/>
    <property type="project" value="UniProtKB-KW"/>
</dbReference>
<evidence type="ECO:0000313" key="4">
    <source>
        <dbReference type="EMBL" id="MCM2566644.1"/>
    </source>
</evidence>
<dbReference type="PANTHER" id="PTHR43793">
    <property type="entry name" value="FAD SYNTHASE"/>
    <property type="match status" value="1"/>
</dbReference>
<feature type="domain" description="Cytidyltransferase-like" evidence="3">
    <location>
        <begin position="33"/>
        <end position="70"/>
    </location>
</feature>
<dbReference type="InterPro" id="IPR014729">
    <property type="entry name" value="Rossmann-like_a/b/a_fold"/>
</dbReference>
<evidence type="ECO:0000259" key="3">
    <source>
        <dbReference type="Pfam" id="PF01467"/>
    </source>
</evidence>
<evidence type="ECO:0000256" key="2">
    <source>
        <dbReference type="ARBA" id="ARBA00022695"/>
    </source>
</evidence>
<organism evidence="4 5">
    <name type="scientific">Janthinobacterium kumbetense</name>
    <dbReference type="NCBI Taxonomy" id="2950280"/>
    <lineage>
        <taxon>Bacteria</taxon>
        <taxon>Pseudomonadati</taxon>
        <taxon>Pseudomonadota</taxon>
        <taxon>Betaproteobacteria</taxon>
        <taxon>Burkholderiales</taxon>
        <taxon>Oxalobacteraceae</taxon>
        <taxon>Janthinobacterium</taxon>
    </lineage>
</organism>
<evidence type="ECO:0000313" key="5">
    <source>
        <dbReference type="Proteomes" id="UP001202243"/>
    </source>
</evidence>
<dbReference type="InterPro" id="IPR004821">
    <property type="entry name" value="Cyt_trans-like"/>
</dbReference>
<keyword evidence="2 4" id="KW-0548">Nucleotidyltransferase</keyword>
<accession>A0ABT0WT82</accession>
<dbReference type="RefSeq" id="WP_251350076.1">
    <property type="nucleotide sequence ID" value="NZ_JAMQGR010000004.1"/>
</dbReference>
<gene>
    <name evidence="4" type="ORF">NCG91_13650</name>
</gene>
<dbReference type="Gene3D" id="3.40.50.620">
    <property type="entry name" value="HUPs"/>
    <property type="match status" value="1"/>
</dbReference>
<protein>
    <submittedName>
        <fullName evidence="4">Adenylyltransferase/cytidyltransferase family protein</fullName>
    </submittedName>
</protein>
<dbReference type="NCBIfam" id="TIGR00125">
    <property type="entry name" value="cyt_tran_rel"/>
    <property type="match status" value="1"/>
</dbReference>
<comment type="caution">
    <text evidence="4">The sequence shown here is derived from an EMBL/GenBank/DDBJ whole genome shotgun (WGS) entry which is preliminary data.</text>
</comment>
<proteinExistence type="predicted"/>
<dbReference type="PANTHER" id="PTHR43793:SF2">
    <property type="entry name" value="BIFUNCTIONAL PROTEIN HLDE"/>
    <property type="match status" value="1"/>
</dbReference>
<name>A0ABT0WT82_9BURK</name>
<dbReference type="EMBL" id="JAMQGR010000004">
    <property type="protein sequence ID" value="MCM2566644.1"/>
    <property type="molecule type" value="Genomic_DNA"/>
</dbReference>
<keyword evidence="5" id="KW-1185">Reference proteome</keyword>
<sequence length="114" mass="12283">MHLSGGEPSLVLREGDLLQRVLEAKAAGKRIVFTNGCFDILHVGHVRYLAAAKLLGDLLVVAVNDDASVKLIIALTGCKSWRGGGERRLGGPIFGEYTRAFDQSVCARHLGRGR</sequence>
<reference evidence="4 5" key="1">
    <citation type="submission" date="2022-06" db="EMBL/GenBank/DDBJ databases">
        <title>Janthinobacterium kumbetensis sp. nov., isolated from spring water in Turkey.</title>
        <authorList>
            <person name="Inan Bektas K."/>
            <person name="Belduz A.A."/>
            <person name="Canakci S."/>
            <person name="Nalcaoglu A."/>
            <person name="Ceylan E."/>
            <person name="Kati H."/>
        </authorList>
    </citation>
    <scope>NUCLEOTIDE SEQUENCE [LARGE SCALE GENOMIC DNA]</scope>
    <source>
        <strain evidence="4 5">GK</strain>
    </source>
</reference>
<evidence type="ECO:0000256" key="1">
    <source>
        <dbReference type="ARBA" id="ARBA00022679"/>
    </source>
</evidence>
<dbReference type="SUPFAM" id="SSF52374">
    <property type="entry name" value="Nucleotidylyl transferase"/>
    <property type="match status" value="1"/>
</dbReference>
<dbReference type="InterPro" id="IPR050385">
    <property type="entry name" value="Archaeal_FAD_synthase"/>
</dbReference>
<dbReference type="Proteomes" id="UP001202243">
    <property type="component" value="Unassembled WGS sequence"/>
</dbReference>